<dbReference type="RefSeq" id="WP_309481477.1">
    <property type="nucleotide sequence ID" value="NZ_CP133720.1"/>
</dbReference>
<dbReference type="Gene3D" id="2.40.160.10">
    <property type="entry name" value="Porin"/>
    <property type="match status" value="1"/>
</dbReference>
<evidence type="ECO:0008006" key="3">
    <source>
        <dbReference type="Google" id="ProtNLM"/>
    </source>
</evidence>
<dbReference type="SUPFAM" id="SSF56935">
    <property type="entry name" value="Porins"/>
    <property type="match status" value="1"/>
</dbReference>
<proteinExistence type="predicted"/>
<protein>
    <recommendedName>
        <fullName evidence="3">Porin</fullName>
    </recommendedName>
</protein>
<keyword evidence="2" id="KW-1185">Reference proteome</keyword>
<organism evidence="1 2">
    <name type="scientific">Undibacterium cyanobacteriorum</name>
    <dbReference type="NCBI Taxonomy" id="3073561"/>
    <lineage>
        <taxon>Bacteria</taxon>
        <taxon>Pseudomonadati</taxon>
        <taxon>Pseudomonadota</taxon>
        <taxon>Betaproteobacteria</taxon>
        <taxon>Burkholderiales</taxon>
        <taxon>Oxalobacteraceae</taxon>
        <taxon>Undibacterium</taxon>
    </lineage>
</organism>
<dbReference type="Proteomes" id="UP001181355">
    <property type="component" value="Chromosome"/>
</dbReference>
<sequence length="396" mass="43914">MMLIRSCFMHLSSQPDTPLQRPTFARFTKLGLLGLGLLCGANLPAFAQEASSDFKVTGFVSVVGGKVVSGDKDGVSILSDKCPCYTADWGNAGVYRDNFSLKPESRAGIQLNYKPTADLSLVGQIVVRGTDSTPNVQWAYGGYKLNKHWELQLGRKRIPLYYYSDFQDIGLSYPWVSPPPELYGWEVTNYNGGSLRYTDSFGDTNVSASFFGGAETVKDPRYLQLYYPNKSEVSWKSIVGGDVEISHGALTVRGVYMNSTANTKVPDLSINDSAKLSAFGLAMNLDLDQWFILSEFTQLERKFNADGYSYKAPAMTIGAGVHLGDWTPFLNYAQYKESTSDETKYAPQSYKRLSLTLKYDIDASSAVKAQIDRHTDITKNFGGNATVFRVSYDRVF</sequence>
<reference evidence="1" key="1">
    <citation type="submission" date="2023-09" db="EMBL/GenBank/DDBJ databases">
        <title>Undibacterium sp. 20NA77.5 isolated from freshwater.</title>
        <authorList>
            <person name="Le V."/>
            <person name="Ko S.-R."/>
            <person name="Ahn C.-Y."/>
            <person name="Oh H.-M."/>
        </authorList>
    </citation>
    <scope>NUCLEOTIDE SEQUENCE</scope>
    <source>
        <strain evidence="1">20NA77.5</strain>
    </source>
</reference>
<evidence type="ECO:0000313" key="2">
    <source>
        <dbReference type="Proteomes" id="UP001181355"/>
    </source>
</evidence>
<gene>
    <name evidence="1" type="ORF">RF679_15230</name>
</gene>
<dbReference type="EMBL" id="CP133720">
    <property type="protein sequence ID" value="WMW79984.1"/>
    <property type="molecule type" value="Genomic_DNA"/>
</dbReference>
<dbReference type="InterPro" id="IPR023614">
    <property type="entry name" value="Porin_dom_sf"/>
</dbReference>
<evidence type="ECO:0000313" key="1">
    <source>
        <dbReference type="EMBL" id="WMW79984.1"/>
    </source>
</evidence>
<name>A0ABY9RGJ9_9BURK</name>
<accession>A0ABY9RGJ9</accession>